<dbReference type="InterPro" id="IPR009003">
    <property type="entry name" value="Peptidase_S1_PA"/>
</dbReference>
<feature type="chain" id="PRO_5003159079" evidence="4">
    <location>
        <begin position="17"/>
        <end position="257"/>
    </location>
</feature>
<sequence length="257" mass="27149">MQSVSILALALSFVAGQGVIVPSGRIVGGYEVTPKFKYPWMASLQYKKQHTCGGTLYTDTTVISAAHCVIGSTSSWTALVHRHNLNQTPASESGVSIQVVSRVSHPDYGKNYNGNDVSIWKLDAKVPGAPKLKLDAGKYSETVGTPLKVIGWGTTSSGGNISPTLLEVIVPVFNSTKCKVAYPDLDSKSQFCAGFPEGGKDSCQGDSGGPMFFADGSNYYLTGVVSWGRGCALKGYPGVYTRVSDVSTFILNTAGSI</sequence>
<dbReference type="AlphaFoldDB" id="E2EYY3"/>
<dbReference type="InterPro" id="IPR018114">
    <property type="entry name" value="TRYPSIN_HIS"/>
</dbReference>
<dbReference type="InterPro" id="IPR033116">
    <property type="entry name" value="TRYPSIN_SER"/>
</dbReference>
<name>E2EYY3_9FUNG</name>
<evidence type="ECO:0000256" key="2">
    <source>
        <dbReference type="ARBA" id="ARBA00023157"/>
    </source>
</evidence>
<dbReference type="Gene3D" id="2.40.10.10">
    <property type="entry name" value="Trypsin-like serine proteases"/>
    <property type="match status" value="1"/>
</dbReference>
<dbReference type="SUPFAM" id="SSF50494">
    <property type="entry name" value="Trypsin-like serine proteases"/>
    <property type="match status" value="1"/>
</dbReference>
<feature type="domain" description="Peptidase S1" evidence="5">
    <location>
        <begin position="26"/>
        <end position="255"/>
    </location>
</feature>
<evidence type="ECO:0000259" key="5">
    <source>
        <dbReference type="PROSITE" id="PS50240"/>
    </source>
</evidence>
<feature type="signal peptide" evidence="4">
    <location>
        <begin position="1"/>
        <end position="16"/>
    </location>
</feature>
<dbReference type="InterPro" id="IPR043504">
    <property type="entry name" value="Peptidase_S1_PA_chymotrypsin"/>
</dbReference>
<reference evidence="6" key="1">
    <citation type="journal article" date="2011" name="Fungal Genet. Biol.">
        <title>Secretome of fungus-infected aphids documents high pathogen activity and weak host response.</title>
        <authorList>
            <person name="Grell M.N."/>
            <person name="Jensen A.B."/>
            <person name="Olsen P.B."/>
            <person name="Eilenberg J."/>
            <person name="Lange L."/>
        </authorList>
    </citation>
    <scope>NUCLEOTIDE SEQUENCE</scope>
</reference>
<evidence type="ECO:0000256" key="4">
    <source>
        <dbReference type="SAM" id="SignalP"/>
    </source>
</evidence>
<evidence type="ECO:0000256" key="3">
    <source>
        <dbReference type="RuleBase" id="RU363034"/>
    </source>
</evidence>
<dbReference type="Pfam" id="PF00089">
    <property type="entry name" value="Trypsin"/>
    <property type="match status" value="1"/>
</dbReference>
<protein>
    <submittedName>
        <fullName evidence="6">Putative trypsin-like serine protease</fullName>
    </submittedName>
</protein>
<keyword evidence="3" id="KW-0720">Serine protease</keyword>
<dbReference type="CDD" id="cd00190">
    <property type="entry name" value="Tryp_SPc"/>
    <property type="match status" value="1"/>
</dbReference>
<dbReference type="PROSITE" id="PS50240">
    <property type="entry name" value="TRYPSIN_DOM"/>
    <property type="match status" value="1"/>
</dbReference>
<keyword evidence="3" id="KW-0378">Hydrolase</keyword>
<keyword evidence="2" id="KW-1015">Disulfide bond</keyword>
<dbReference type="PROSITE" id="PS00135">
    <property type="entry name" value="TRYPSIN_SER"/>
    <property type="match status" value="1"/>
</dbReference>
<evidence type="ECO:0000313" key="6">
    <source>
        <dbReference type="EMBL" id="ADK37838.1"/>
    </source>
</evidence>
<dbReference type="PANTHER" id="PTHR24276">
    <property type="entry name" value="POLYSERASE-RELATED"/>
    <property type="match status" value="1"/>
</dbReference>
<dbReference type="GO" id="GO:0006508">
    <property type="term" value="P:proteolysis"/>
    <property type="evidence" value="ECO:0007669"/>
    <property type="project" value="UniProtKB-KW"/>
</dbReference>
<dbReference type="GO" id="GO:0004252">
    <property type="term" value="F:serine-type endopeptidase activity"/>
    <property type="evidence" value="ECO:0007669"/>
    <property type="project" value="InterPro"/>
</dbReference>
<accession>E2EYY3</accession>
<dbReference type="PANTHER" id="PTHR24276:SF98">
    <property type="entry name" value="FI18310P1-RELATED"/>
    <property type="match status" value="1"/>
</dbReference>
<gene>
    <name evidence="6" type="primary">TRY1</name>
</gene>
<dbReference type="InterPro" id="IPR050430">
    <property type="entry name" value="Peptidase_S1"/>
</dbReference>
<dbReference type="PRINTS" id="PR00722">
    <property type="entry name" value="CHYMOTRYPSIN"/>
</dbReference>
<dbReference type="InterPro" id="IPR001254">
    <property type="entry name" value="Trypsin_dom"/>
</dbReference>
<organism evidence="6">
    <name type="scientific">Pandora neoaphidis</name>
    <dbReference type="NCBI Taxonomy" id="76017"/>
    <lineage>
        <taxon>Eukaryota</taxon>
        <taxon>Fungi</taxon>
        <taxon>Fungi incertae sedis</taxon>
        <taxon>Zoopagomycota</taxon>
        <taxon>Entomophthoromycotina</taxon>
        <taxon>Entomophthoromycetes</taxon>
        <taxon>Entomophthorales</taxon>
        <taxon>Entomophthoraceae</taxon>
        <taxon>Pandora</taxon>
    </lineage>
</organism>
<keyword evidence="3 6" id="KW-0645">Protease</keyword>
<dbReference type="FunFam" id="2.40.10.10:FF:000002">
    <property type="entry name" value="Transmembrane protease serine"/>
    <property type="match status" value="1"/>
</dbReference>
<dbReference type="EMBL" id="HM001223">
    <property type="protein sequence ID" value="ADK37838.1"/>
    <property type="molecule type" value="mRNA"/>
</dbReference>
<dbReference type="FunFam" id="2.40.10.10:FF:000068">
    <property type="entry name" value="transmembrane protease serine 2"/>
    <property type="match status" value="1"/>
</dbReference>
<dbReference type="MEROPS" id="S01.102"/>
<proteinExistence type="evidence at transcript level"/>
<comment type="similarity">
    <text evidence="1">Belongs to the peptidase S1 family.</text>
</comment>
<dbReference type="PROSITE" id="PS00134">
    <property type="entry name" value="TRYPSIN_HIS"/>
    <property type="match status" value="1"/>
</dbReference>
<dbReference type="SMART" id="SM00020">
    <property type="entry name" value="Tryp_SPc"/>
    <property type="match status" value="1"/>
</dbReference>
<evidence type="ECO:0000256" key="1">
    <source>
        <dbReference type="ARBA" id="ARBA00007664"/>
    </source>
</evidence>
<dbReference type="InterPro" id="IPR001314">
    <property type="entry name" value="Peptidase_S1A"/>
</dbReference>
<keyword evidence="4" id="KW-0732">Signal</keyword>